<gene>
    <name evidence="3" type="ORF">FH969_14980</name>
</gene>
<evidence type="ECO:0000259" key="2">
    <source>
        <dbReference type="Pfam" id="PF02720"/>
    </source>
</evidence>
<sequence length="411" mass="42660">RTLHLAELVETTTRRLTRLQLHLAATLEHATTPPEPGHGVLVDHTGTLPRPTLLPDTTSSIGARGRGVAGTGDPAGTGGAEDVGTGGAGTTGVQDAGCAPTGRSGPRTPYARARDLLRMRLRISGAEAGRRIRLGHALTPRTTLTGQVLPPEHPVLASALPHVDRDATTEVLRALERVAAVLDQGDVTELEQVLTTHATTFDPDQLRRIATHAVAVADPDGAAPSESLKHIQQGVHIGPTRKGLTTIRLVVDAIQLEILQTVFDTGTNPHTTTPTPTDTDSDSASPSTATPDTKDGAATLDDSVPNSNTIDGESQTIDADDESVFDQGETVNGGTGAGDASPQSETVGAPVLVPTERRTRPQIMLDTLIAATMCILRTGVLPTTGGAPTQVIVTLDGADLLTALRHQTPGP</sequence>
<dbReference type="AlphaFoldDB" id="A0A5C5B9T6"/>
<feature type="compositionally biased region" description="Low complexity" evidence="1">
    <location>
        <begin position="271"/>
        <end position="291"/>
    </location>
</feature>
<name>A0A5C5B9T6_9MICO</name>
<feature type="compositionally biased region" description="Gly residues" evidence="1">
    <location>
        <begin position="64"/>
        <end position="90"/>
    </location>
</feature>
<feature type="domain" description="DUF222" evidence="2">
    <location>
        <begin position="112"/>
        <end position="285"/>
    </location>
</feature>
<dbReference type="OrthoDB" id="5109112at2"/>
<keyword evidence="4" id="KW-1185">Reference proteome</keyword>
<feature type="compositionally biased region" description="Low complexity" evidence="1">
    <location>
        <begin position="45"/>
        <end position="58"/>
    </location>
</feature>
<feature type="compositionally biased region" description="Polar residues" evidence="1">
    <location>
        <begin position="304"/>
        <end position="317"/>
    </location>
</feature>
<protein>
    <submittedName>
        <fullName evidence="3">DUF222 domain-containing protein</fullName>
    </submittedName>
</protein>
<feature type="region of interest" description="Disordered" evidence="1">
    <location>
        <begin position="43"/>
        <end position="113"/>
    </location>
</feature>
<organism evidence="3 4">
    <name type="scientific">Miniimonas arenae</name>
    <dbReference type="NCBI Taxonomy" id="676201"/>
    <lineage>
        <taxon>Bacteria</taxon>
        <taxon>Bacillati</taxon>
        <taxon>Actinomycetota</taxon>
        <taxon>Actinomycetes</taxon>
        <taxon>Micrococcales</taxon>
        <taxon>Beutenbergiaceae</taxon>
        <taxon>Miniimonas</taxon>
    </lineage>
</organism>
<reference evidence="3 4" key="1">
    <citation type="submission" date="2019-06" db="EMBL/GenBank/DDBJ databases">
        <title>Draft genome sequence of Miniimonas arenae KCTC 19750T isolated from sea sand.</title>
        <authorList>
            <person name="Park S.-J."/>
        </authorList>
    </citation>
    <scope>NUCLEOTIDE SEQUENCE [LARGE SCALE GENOMIC DNA]</scope>
    <source>
        <strain evidence="3 4">KCTC 19750</strain>
    </source>
</reference>
<feature type="non-terminal residue" evidence="3">
    <location>
        <position position="411"/>
    </location>
</feature>
<dbReference type="Proteomes" id="UP000313849">
    <property type="component" value="Unassembled WGS sequence"/>
</dbReference>
<dbReference type="EMBL" id="VENP01000140">
    <property type="protein sequence ID" value="TNU72240.1"/>
    <property type="molecule type" value="Genomic_DNA"/>
</dbReference>
<evidence type="ECO:0000313" key="3">
    <source>
        <dbReference type="EMBL" id="TNU72240.1"/>
    </source>
</evidence>
<dbReference type="InterPro" id="IPR003870">
    <property type="entry name" value="DUF222"/>
</dbReference>
<dbReference type="Pfam" id="PF02720">
    <property type="entry name" value="DUF222"/>
    <property type="match status" value="1"/>
</dbReference>
<accession>A0A5C5B9T6</accession>
<dbReference type="RefSeq" id="WP_139988009.1">
    <property type="nucleotide sequence ID" value="NZ_VENP01000140.1"/>
</dbReference>
<comment type="caution">
    <text evidence="3">The sequence shown here is derived from an EMBL/GenBank/DDBJ whole genome shotgun (WGS) entry which is preliminary data.</text>
</comment>
<evidence type="ECO:0000313" key="4">
    <source>
        <dbReference type="Proteomes" id="UP000313849"/>
    </source>
</evidence>
<feature type="region of interest" description="Disordered" evidence="1">
    <location>
        <begin position="265"/>
        <end position="348"/>
    </location>
</feature>
<proteinExistence type="predicted"/>
<evidence type="ECO:0000256" key="1">
    <source>
        <dbReference type="SAM" id="MobiDB-lite"/>
    </source>
</evidence>
<feature type="non-terminal residue" evidence="3">
    <location>
        <position position="1"/>
    </location>
</feature>